<dbReference type="GO" id="GO:0046872">
    <property type="term" value="F:metal ion binding"/>
    <property type="evidence" value="ECO:0007669"/>
    <property type="project" value="InterPro"/>
</dbReference>
<dbReference type="EMBL" id="MU154528">
    <property type="protein sequence ID" value="KAF9500146.1"/>
    <property type="molecule type" value="Genomic_DNA"/>
</dbReference>
<gene>
    <name evidence="3" type="ORF">BDN71DRAFT_1382431</name>
</gene>
<dbReference type="InterPro" id="IPR036324">
    <property type="entry name" value="Mn/Fe_SOD_N_sf"/>
</dbReference>
<dbReference type="PANTHER" id="PTHR42769:SF3">
    <property type="entry name" value="SUPEROXIDE DISMUTASE [FE] 2, CHLOROPLASTIC"/>
    <property type="match status" value="1"/>
</dbReference>
<reference evidence="3" key="1">
    <citation type="submission" date="2020-11" db="EMBL/GenBank/DDBJ databases">
        <authorList>
            <consortium name="DOE Joint Genome Institute"/>
            <person name="Ahrendt S."/>
            <person name="Riley R."/>
            <person name="Andreopoulos W."/>
            <person name="Labutti K."/>
            <person name="Pangilinan J."/>
            <person name="Ruiz-Duenas F.J."/>
            <person name="Barrasa J.M."/>
            <person name="Sanchez-Garcia M."/>
            <person name="Camarero S."/>
            <person name="Miyauchi S."/>
            <person name="Serrano A."/>
            <person name="Linde D."/>
            <person name="Babiker R."/>
            <person name="Drula E."/>
            <person name="Ayuso-Fernandez I."/>
            <person name="Pacheco R."/>
            <person name="Padilla G."/>
            <person name="Ferreira P."/>
            <person name="Barriuso J."/>
            <person name="Kellner H."/>
            <person name="Castanera R."/>
            <person name="Alfaro M."/>
            <person name="Ramirez L."/>
            <person name="Pisabarro A.G."/>
            <person name="Kuo A."/>
            <person name="Tritt A."/>
            <person name="Lipzen A."/>
            <person name="He G."/>
            <person name="Yan M."/>
            <person name="Ng V."/>
            <person name="Cullen D."/>
            <person name="Martin F."/>
            <person name="Rosso M.-N."/>
            <person name="Henrissat B."/>
            <person name="Hibbett D."/>
            <person name="Martinez A.T."/>
            <person name="Grigoriev I.V."/>
        </authorList>
    </citation>
    <scope>NUCLEOTIDE SEQUENCE</scope>
    <source>
        <strain evidence="3">ATCC 90797</strain>
    </source>
</reference>
<evidence type="ECO:0000259" key="2">
    <source>
        <dbReference type="Pfam" id="PF02777"/>
    </source>
</evidence>
<feature type="compositionally biased region" description="Low complexity" evidence="1">
    <location>
        <begin position="234"/>
        <end position="246"/>
    </location>
</feature>
<feature type="domain" description="Manganese/iron superoxide dismutase C-terminal" evidence="2">
    <location>
        <begin position="132"/>
        <end position="181"/>
    </location>
</feature>
<dbReference type="Pfam" id="PF02777">
    <property type="entry name" value="Sod_Fe_C"/>
    <property type="match status" value="1"/>
</dbReference>
<feature type="region of interest" description="Disordered" evidence="1">
    <location>
        <begin position="211"/>
        <end position="253"/>
    </location>
</feature>
<dbReference type="SUPFAM" id="SSF46609">
    <property type="entry name" value="Fe,Mn superoxide dismutase (SOD), N-terminal domain"/>
    <property type="match status" value="1"/>
</dbReference>
<protein>
    <recommendedName>
        <fullName evidence="2">Manganese/iron superoxide dismutase C-terminal domain-containing protein</fullName>
    </recommendedName>
</protein>
<evidence type="ECO:0000256" key="1">
    <source>
        <dbReference type="SAM" id="MobiDB-lite"/>
    </source>
</evidence>
<name>A0A9P6AAF4_PLEER</name>
<dbReference type="OrthoDB" id="275227at2759"/>
<dbReference type="InterPro" id="IPR019832">
    <property type="entry name" value="Mn/Fe_SOD_C"/>
</dbReference>
<dbReference type="PANTHER" id="PTHR42769">
    <property type="entry name" value="SUPEROXIDE DISMUTASE"/>
    <property type="match status" value="1"/>
</dbReference>
<accession>A0A9P6AAF4</accession>
<proteinExistence type="predicted"/>
<dbReference type="Gene3D" id="3.55.40.20">
    <property type="entry name" value="Iron/manganese superoxide dismutase, C-terminal domain"/>
    <property type="match status" value="1"/>
</dbReference>
<dbReference type="GO" id="GO:0004784">
    <property type="term" value="F:superoxide dismutase activity"/>
    <property type="evidence" value="ECO:0007669"/>
    <property type="project" value="InterPro"/>
</dbReference>
<sequence>MNGLRLATSKCTRRAAVFLLPSRAWGTRSIHRRRPLPYSIEEGLGNFLPPQALKVVAEDYQEGLLERLNEQIARTDLAGKRISDIVIQTAAYRPQALIFNYASLALNNSFFLDQLKPPPKPPHRTHEGEISNALLNRIRDDWGSFPNFVDTFVNAASGMSSAGFLWFVCDTRGNTAILPTLGSGTLLIRSRSYINPDQGLIAGESMQQEWDGADDFDAPTPAPVQKSMPPGVFPSSPLSGTSGSPSAQTPNQPLARYLHSSSTVANTPSYYDPSTYVSPSKVELINVGEKLLPLFCVSLHEHAWLSAGYGVWGKEQWLKEFWTVLDWGKVSQMYEKHWTKMRNI</sequence>
<evidence type="ECO:0000313" key="4">
    <source>
        <dbReference type="Proteomes" id="UP000807025"/>
    </source>
</evidence>
<keyword evidence="4" id="KW-1185">Reference proteome</keyword>
<evidence type="ECO:0000313" key="3">
    <source>
        <dbReference type="EMBL" id="KAF9500146.1"/>
    </source>
</evidence>
<dbReference type="Proteomes" id="UP000807025">
    <property type="component" value="Unassembled WGS sequence"/>
</dbReference>
<dbReference type="InterPro" id="IPR036314">
    <property type="entry name" value="SOD_C_sf"/>
</dbReference>
<dbReference type="SUPFAM" id="SSF54719">
    <property type="entry name" value="Fe,Mn superoxide dismutase (SOD), C-terminal domain"/>
    <property type="match status" value="1"/>
</dbReference>
<dbReference type="AlphaFoldDB" id="A0A9P6AAF4"/>
<organism evidence="3 4">
    <name type="scientific">Pleurotus eryngii</name>
    <name type="common">Boletus of the steppes</name>
    <dbReference type="NCBI Taxonomy" id="5323"/>
    <lineage>
        <taxon>Eukaryota</taxon>
        <taxon>Fungi</taxon>
        <taxon>Dikarya</taxon>
        <taxon>Basidiomycota</taxon>
        <taxon>Agaricomycotina</taxon>
        <taxon>Agaricomycetes</taxon>
        <taxon>Agaricomycetidae</taxon>
        <taxon>Agaricales</taxon>
        <taxon>Pleurotineae</taxon>
        <taxon>Pleurotaceae</taxon>
        <taxon>Pleurotus</taxon>
    </lineage>
</organism>
<comment type="caution">
    <text evidence="3">The sequence shown here is derived from an EMBL/GenBank/DDBJ whole genome shotgun (WGS) entry which is preliminary data.</text>
</comment>